<evidence type="ECO:0000256" key="7">
    <source>
        <dbReference type="ARBA" id="ARBA00023061"/>
    </source>
</evidence>
<dbReference type="Proteomes" id="UP000028602">
    <property type="component" value="Unassembled WGS sequence"/>
</dbReference>
<evidence type="ECO:0000256" key="6">
    <source>
        <dbReference type="ARBA" id="ARBA00022793"/>
    </source>
</evidence>
<dbReference type="EC" id="4.1.1.5" evidence="4 9"/>
<accession>A0A085JCS7</accession>
<reference evidence="10 11" key="1">
    <citation type="submission" date="2014-05" db="EMBL/GenBank/DDBJ databases">
        <title>ATOL: Assembling a taxonomically balanced genome-scale reconstruction of the evolutionary history of the Enterobacteriaceae.</title>
        <authorList>
            <person name="Plunkett G.III."/>
            <person name="Neeno-Eckwall E.C."/>
            <person name="Glasner J.D."/>
            <person name="Perna N.T."/>
        </authorList>
    </citation>
    <scope>NUCLEOTIDE SEQUENCE [LARGE SCALE GENOMIC DNA]</scope>
    <source>
        <strain evidence="10 11">ATCC 33301</strain>
    </source>
</reference>
<evidence type="ECO:0000256" key="3">
    <source>
        <dbReference type="ARBA" id="ARBA00007106"/>
    </source>
</evidence>
<dbReference type="AlphaFoldDB" id="A0A085JCS7"/>
<dbReference type="Gene3D" id="3.30.1330.80">
    <property type="entry name" value="Hypothetical protein, similar to alpha- acetolactate decarboxylase, domain 2"/>
    <property type="match status" value="2"/>
</dbReference>
<proteinExistence type="inferred from homology"/>
<evidence type="ECO:0000256" key="4">
    <source>
        <dbReference type="ARBA" id="ARBA00013204"/>
    </source>
</evidence>
<dbReference type="InterPro" id="IPR005128">
    <property type="entry name" value="Acetolactate_a_deCO2ase"/>
</dbReference>
<protein>
    <recommendedName>
        <fullName evidence="5 9">Alpha-acetolactate decarboxylase</fullName>
        <ecNumber evidence="4 9">4.1.1.5</ecNumber>
    </recommendedName>
</protein>
<comment type="pathway">
    <text evidence="2 9">Polyol metabolism; (R,R)-butane-2,3-diol biosynthesis; (R,R)-butane-2,3-diol from pyruvate: step 2/3.</text>
</comment>
<dbReference type="RefSeq" id="WP_025901850.1">
    <property type="nucleotide sequence ID" value="NZ_ATMJ01000084.1"/>
</dbReference>
<dbReference type="PANTHER" id="PTHR35524">
    <property type="entry name" value="ALPHA-ACETOLACTATE DECARBOXYLASE"/>
    <property type="match status" value="1"/>
</dbReference>
<dbReference type="UniPathway" id="UPA00626">
    <property type="reaction ID" value="UER00678"/>
</dbReference>
<evidence type="ECO:0000256" key="5">
    <source>
        <dbReference type="ARBA" id="ARBA00020164"/>
    </source>
</evidence>
<comment type="catalytic activity">
    <reaction evidence="1 9">
        <text>(2S)-2-acetolactate + H(+) = (R)-acetoin + CO2</text>
        <dbReference type="Rhea" id="RHEA:21580"/>
        <dbReference type="ChEBI" id="CHEBI:15378"/>
        <dbReference type="ChEBI" id="CHEBI:15686"/>
        <dbReference type="ChEBI" id="CHEBI:16526"/>
        <dbReference type="ChEBI" id="CHEBI:58476"/>
        <dbReference type="EC" id="4.1.1.5"/>
    </reaction>
</comment>
<dbReference type="SUPFAM" id="SSF117856">
    <property type="entry name" value="AF0104/ALDC/Ptd012-like"/>
    <property type="match status" value="1"/>
</dbReference>
<gene>
    <name evidence="10" type="primary">budA</name>
    <name evidence="10" type="ORF">GTPT_2463</name>
</gene>
<organism evidence="10 11">
    <name type="scientific">Tatumella ptyseos ATCC 33301</name>
    <dbReference type="NCBI Taxonomy" id="1005995"/>
    <lineage>
        <taxon>Bacteria</taxon>
        <taxon>Pseudomonadati</taxon>
        <taxon>Pseudomonadota</taxon>
        <taxon>Gammaproteobacteria</taxon>
        <taxon>Enterobacterales</taxon>
        <taxon>Erwiniaceae</taxon>
        <taxon>Tatumella</taxon>
    </lineage>
</organism>
<dbReference type="NCBIfam" id="TIGR01252">
    <property type="entry name" value="acetolac_decarb"/>
    <property type="match status" value="1"/>
</dbReference>
<evidence type="ECO:0000313" key="11">
    <source>
        <dbReference type="Proteomes" id="UP000028602"/>
    </source>
</evidence>
<keyword evidence="8 9" id="KW-0456">Lyase</keyword>
<name>A0A085JCS7_9GAMM</name>
<dbReference type="eggNOG" id="COG3527">
    <property type="taxonomic scope" value="Bacteria"/>
</dbReference>
<keyword evidence="6 9" id="KW-0210">Decarboxylase</keyword>
<evidence type="ECO:0000256" key="8">
    <source>
        <dbReference type="ARBA" id="ARBA00023239"/>
    </source>
</evidence>
<evidence type="ECO:0000256" key="2">
    <source>
        <dbReference type="ARBA" id="ARBA00005170"/>
    </source>
</evidence>
<dbReference type="CDD" id="cd17299">
    <property type="entry name" value="acetolactate_decarboxylase"/>
    <property type="match status" value="1"/>
</dbReference>
<dbReference type="PANTHER" id="PTHR35524:SF1">
    <property type="entry name" value="ALPHA-ACETOLACTATE DECARBOXYLASE"/>
    <property type="match status" value="1"/>
</dbReference>
<dbReference type="PIRSF" id="PIRSF001332">
    <property type="entry name" value="Acetolac_decarb"/>
    <property type="match status" value="1"/>
</dbReference>
<dbReference type="Pfam" id="PF03306">
    <property type="entry name" value="AAL_decarboxy"/>
    <property type="match status" value="1"/>
</dbReference>
<keyword evidence="11" id="KW-1185">Reference proteome</keyword>
<evidence type="ECO:0000256" key="1">
    <source>
        <dbReference type="ARBA" id="ARBA00001784"/>
    </source>
</evidence>
<evidence type="ECO:0000256" key="9">
    <source>
        <dbReference type="PIRNR" id="PIRNR001332"/>
    </source>
</evidence>
<comment type="caution">
    <text evidence="10">The sequence shown here is derived from an EMBL/GenBank/DDBJ whole genome shotgun (WGS) entry which is preliminary data.</text>
</comment>
<comment type="similarity">
    <text evidence="3 9">Belongs to the alpha-acetolactate decarboxylase family.</text>
</comment>
<dbReference type="GO" id="GO:0045151">
    <property type="term" value="P:acetoin biosynthetic process"/>
    <property type="evidence" value="ECO:0007669"/>
    <property type="project" value="UniProtKB-UniRule"/>
</dbReference>
<evidence type="ECO:0000313" key="10">
    <source>
        <dbReference type="EMBL" id="KFD18273.1"/>
    </source>
</evidence>
<dbReference type="GO" id="GO:0047605">
    <property type="term" value="F:acetolactate decarboxylase activity"/>
    <property type="evidence" value="ECO:0007669"/>
    <property type="project" value="UniProtKB-UniRule"/>
</dbReference>
<sequence length="260" mass="29303">METRHCGCSCISDITRAALKLEKDRGENIIYQASLMSALLSGVYEGETTIRQLLEHGDFGLGTFNHLDGEMIAFNSDVFQLRSDGSARSASPDQKTPFAVMTFFNPTHEYTIKEPHSRQQIHDIIDANVASQNIFCALRIDGHFDKVDTRTVPEQHRPYKPMMQAVEEQPVFHIEQQDGVLIGFLTPEFMQGINVAGYHEHFINQQRSSGGHVLDYQVREGRLTFGTIEKLVIDFPEDEDFRNADLNPEDLSAAIQSVEG</sequence>
<dbReference type="OrthoDB" id="8612680at2"/>
<dbReference type="EMBL" id="JMPR01000038">
    <property type="protein sequence ID" value="KFD18273.1"/>
    <property type="molecule type" value="Genomic_DNA"/>
</dbReference>
<keyword evidence="7 9" id="KW-0005">Acetoin biosynthesis</keyword>